<comment type="caution">
    <text evidence="3">The sequence shown here is derived from an EMBL/GenBank/DDBJ whole genome shotgun (WGS) entry which is preliminary data.</text>
</comment>
<feature type="domain" description="C2H2-type" evidence="2">
    <location>
        <begin position="289"/>
        <end position="312"/>
    </location>
</feature>
<feature type="domain" description="C2H2-type" evidence="2">
    <location>
        <begin position="162"/>
        <end position="186"/>
    </location>
</feature>
<feature type="region of interest" description="Disordered" evidence="1">
    <location>
        <begin position="243"/>
        <end position="265"/>
    </location>
</feature>
<gene>
    <name evidence="3" type="ORF">LTR97_005437</name>
</gene>
<dbReference type="SMART" id="SM00355">
    <property type="entry name" value="ZnF_C2H2"/>
    <property type="match status" value="5"/>
</dbReference>
<accession>A0AAN7ZNV2</accession>
<dbReference type="InterPro" id="IPR013087">
    <property type="entry name" value="Znf_C2H2_type"/>
</dbReference>
<reference evidence="3" key="1">
    <citation type="submission" date="2023-08" db="EMBL/GenBank/DDBJ databases">
        <title>Black Yeasts Isolated from many extreme environments.</title>
        <authorList>
            <person name="Coleine C."/>
            <person name="Stajich J.E."/>
            <person name="Selbmann L."/>
        </authorList>
    </citation>
    <scope>NUCLEOTIDE SEQUENCE</scope>
    <source>
        <strain evidence="3">CCFEE 5810</strain>
    </source>
</reference>
<dbReference type="EMBL" id="JAVRQU010000007">
    <property type="protein sequence ID" value="KAK5700919.1"/>
    <property type="molecule type" value="Genomic_DNA"/>
</dbReference>
<feature type="domain" description="C2H2-type" evidence="2">
    <location>
        <begin position="104"/>
        <end position="126"/>
    </location>
</feature>
<feature type="domain" description="C2H2-type" evidence="2">
    <location>
        <begin position="318"/>
        <end position="346"/>
    </location>
</feature>
<dbReference type="AlphaFoldDB" id="A0AAN7ZNV2"/>
<organism evidence="3 4">
    <name type="scientific">Elasticomyces elasticus</name>
    <dbReference type="NCBI Taxonomy" id="574655"/>
    <lineage>
        <taxon>Eukaryota</taxon>
        <taxon>Fungi</taxon>
        <taxon>Dikarya</taxon>
        <taxon>Ascomycota</taxon>
        <taxon>Pezizomycotina</taxon>
        <taxon>Dothideomycetes</taxon>
        <taxon>Dothideomycetidae</taxon>
        <taxon>Mycosphaerellales</taxon>
        <taxon>Teratosphaeriaceae</taxon>
        <taxon>Elasticomyces</taxon>
    </lineage>
</organism>
<proteinExistence type="predicted"/>
<feature type="domain" description="C2H2-type" evidence="2">
    <location>
        <begin position="133"/>
        <end position="155"/>
    </location>
</feature>
<dbReference type="Proteomes" id="UP001310594">
    <property type="component" value="Unassembled WGS sequence"/>
</dbReference>
<evidence type="ECO:0000313" key="3">
    <source>
        <dbReference type="EMBL" id="KAK5700919.1"/>
    </source>
</evidence>
<evidence type="ECO:0000259" key="2">
    <source>
        <dbReference type="SMART" id="SM00355"/>
    </source>
</evidence>
<name>A0AAN7ZNV2_9PEZI</name>
<protein>
    <recommendedName>
        <fullName evidence="2">C2H2-type domain-containing protein</fullName>
    </recommendedName>
</protein>
<evidence type="ECO:0000313" key="4">
    <source>
        <dbReference type="Proteomes" id="UP001310594"/>
    </source>
</evidence>
<sequence>MYARIGKIIGDSYDPELFVVIAQQHDSDAEQDRHGFIQHEESVVQISMDSCEPDVPRSSSTFARGSLYSSLYDLLKQRHFIPLNTTLPCFQRIPARTASDPSEVECRLCGETVPGTQYNDHVDQQHKNGDGLYICPEEDCSSLLGSLHGLKEHIGRMYTLPYACEEPRCTERFGTIGRLTIYAKSHQPDFDGYVCQNGCDEVYDQAEFELYRRRYSTLGLEGLTHAQLRGGKWVFVGGQRDGETLPGPKSRSARPMAPRTTMTQPQLAERKANLKIETLPMPMECFSLLDCATCHYSAATQVDLLDHVLDIHMPVPRKSCEQCGTYYNSANDATAKGNWIQHQRSHQDDVECHRCHRVVLRTGFNSRRSDE</sequence>
<evidence type="ECO:0000256" key="1">
    <source>
        <dbReference type="SAM" id="MobiDB-lite"/>
    </source>
</evidence>